<sequence length="190" mass="22149">MSTLVVSKQLVWQAVSVLPGERDDNEKQGGKKVGRNEGRLLQENPKERVCKRLDRAIGTANWCLQFPLARLTHHPILSSDHVPVILDTCLRQQKLKPPFRFLESSMKTLQNNEGFEGVELNHFGLCDKKIQRLRERLSSLQSQASFSCDEERRIQLEMLHMELKMERIWKQKSRELWISQGDCNSKFFDT</sequence>
<proteinExistence type="predicted"/>
<accession>A0A7J6EDL3</accession>
<feature type="region of interest" description="Disordered" evidence="1">
    <location>
        <begin position="21"/>
        <end position="40"/>
    </location>
</feature>
<dbReference type="Proteomes" id="UP000583929">
    <property type="component" value="Unassembled WGS sequence"/>
</dbReference>
<comment type="caution">
    <text evidence="2">The sequence shown here is derived from an EMBL/GenBank/DDBJ whole genome shotgun (WGS) entry which is preliminary data.</text>
</comment>
<name>A0A7J6EDL3_CANSA</name>
<keyword evidence="3" id="KW-1185">Reference proteome</keyword>
<reference evidence="2 3" key="1">
    <citation type="journal article" date="2020" name="bioRxiv">
        <title>Sequence and annotation of 42 cannabis genomes reveals extensive copy number variation in cannabinoid synthesis and pathogen resistance genes.</title>
        <authorList>
            <person name="Mckernan K.J."/>
            <person name="Helbert Y."/>
            <person name="Kane L.T."/>
            <person name="Ebling H."/>
            <person name="Zhang L."/>
            <person name="Liu B."/>
            <person name="Eaton Z."/>
            <person name="Mclaughlin S."/>
            <person name="Kingan S."/>
            <person name="Baybayan P."/>
            <person name="Concepcion G."/>
            <person name="Jordan M."/>
            <person name="Riva A."/>
            <person name="Barbazuk W."/>
            <person name="Harkins T."/>
        </authorList>
    </citation>
    <scope>NUCLEOTIDE SEQUENCE [LARGE SCALE GENOMIC DNA]</scope>
    <source>
        <strain evidence="3">cv. Jamaican Lion 4</strain>
        <tissue evidence="2">Leaf</tissue>
    </source>
</reference>
<dbReference type="PANTHER" id="PTHR33710">
    <property type="entry name" value="BNAC02G09200D PROTEIN"/>
    <property type="match status" value="1"/>
</dbReference>
<dbReference type="AlphaFoldDB" id="A0A7J6EDL3"/>
<evidence type="ECO:0000313" key="2">
    <source>
        <dbReference type="EMBL" id="KAF4356538.1"/>
    </source>
</evidence>
<protein>
    <submittedName>
        <fullName evidence="2">Uncharacterized protein</fullName>
    </submittedName>
</protein>
<evidence type="ECO:0000313" key="3">
    <source>
        <dbReference type="Proteomes" id="UP000583929"/>
    </source>
</evidence>
<evidence type="ECO:0000256" key="1">
    <source>
        <dbReference type="SAM" id="MobiDB-lite"/>
    </source>
</evidence>
<dbReference type="PANTHER" id="PTHR33710:SF79">
    <property type="entry name" value="OS06G0205337 PROTEIN"/>
    <property type="match status" value="1"/>
</dbReference>
<gene>
    <name evidence="2" type="ORF">G4B88_026098</name>
</gene>
<dbReference type="EMBL" id="JAATIQ010000426">
    <property type="protein sequence ID" value="KAF4356538.1"/>
    <property type="molecule type" value="Genomic_DNA"/>
</dbReference>
<organism evidence="2 3">
    <name type="scientific">Cannabis sativa</name>
    <name type="common">Hemp</name>
    <name type="synonym">Marijuana</name>
    <dbReference type="NCBI Taxonomy" id="3483"/>
    <lineage>
        <taxon>Eukaryota</taxon>
        <taxon>Viridiplantae</taxon>
        <taxon>Streptophyta</taxon>
        <taxon>Embryophyta</taxon>
        <taxon>Tracheophyta</taxon>
        <taxon>Spermatophyta</taxon>
        <taxon>Magnoliopsida</taxon>
        <taxon>eudicotyledons</taxon>
        <taxon>Gunneridae</taxon>
        <taxon>Pentapetalae</taxon>
        <taxon>rosids</taxon>
        <taxon>fabids</taxon>
        <taxon>Rosales</taxon>
        <taxon>Cannabaceae</taxon>
        <taxon>Cannabis</taxon>
    </lineage>
</organism>